<dbReference type="Gene3D" id="3.40.50.1820">
    <property type="entry name" value="alpha/beta hydrolase"/>
    <property type="match status" value="1"/>
</dbReference>
<dbReference type="EMBL" id="CABVLU010000001">
    <property type="protein sequence ID" value="VVT43738.1"/>
    <property type="molecule type" value="Genomic_DNA"/>
</dbReference>
<proteinExistence type="predicted"/>
<reference evidence="3 4" key="1">
    <citation type="submission" date="2019-09" db="EMBL/GenBank/DDBJ databases">
        <authorList>
            <person name="Brejova B."/>
        </authorList>
    </citation>
    <scope>NUCLEOTIDE SEQUENCE [LARGE SCALE GENOMIC DNA]</scope>
</reference>
<gene>
    <name evidence="3" type="ORF">SAPINGB_P000123</name>
</gene>
<sequence length="391" mass="41777">MTDRPLDNVSLDETSDDLDEVDNLDAHIHHEPSSTSPTTNANQSQQQPSLQPELPPPRGQIATLSQSANAPKLYIVGPSPLSPAVTSLSSSLSSITTPPVPKLLVLLTNSRGLASPHNLRLADRFADRLGCLVVIPDLLDGDAVTSTAESASDLATSSKHHNHHNTPANKESHDSATSLLSRFKMAAVSLASSFMHDMWVAKHSTERTLPLLRAHMLDLITVYRPARVAVVGYSFGGKYALHAAAPPPGFQDGAWAADEVDTIVCAAAVHPSLLEGAPGSSTKVNGDGDDSGAQFDFGRIRKPVLLVYSKNDDLLPAPVVAKALRVLNENNVPVETAVYDNEDERNAHLDDEEVPPLPHGFAVPGDYPESVVGDRPESVFNLVATWVGEHL</sequence>
<protein>
    <recommendedName>
        <fullName evidence="2">Dienelactone hydrolase domain-containing protein</fullName>
    </recommendedName>
</protein>
<evidence type="ECO:0000259" key="2">
    <source>
        <dbReference type="Pfam" id="PF01738"/>
    </source>
</evidence>
<feature type="compositionally biased region" description="Polar residues" evidence="1">
    <location>
        <begin position="165"/>
        <end position="174"/>
    </location>
</feature>
<dbReference type="GO" id="GO:0016787">
    <property type="term" value="F:hydrolase activity"/>
    <property type="evidence" value="ECO:0007669"/>
    <property type="project" value="InterPro"/>
</dbReference>
<dbReference type="PANTHER" id="PTHR17630:SF44">
    <property type="entry name" value="PROTEIN AIM2"/>
    <property type="match status" value="1"/>
</dbReference>
<dbReference type="SUPFAM" id="SSF53474">
    <property type="entry name" value="alpha/beta-Hydrolases"/>
    <property type="match status" value="1"/>
</dbReference>
<dbReference type="AlphaFoldDB" id="A0A5E8AYB1"/>
<feature type="domain" description="Dienelactone hydrolase" evidence="2">
    <location>
        <begin position="102"/>
        <end position="341"/>
    </location>
</feature>
<feature type="compositionally biased region" description="Polar residues" evidence="1">
    <location>
        <begin position="33"/>
        <end position="42"/>
    </location>
</feature>
<feature type="compositionally biased region" description="Low complexity" evidence="1">
    <location>
        <begin position="43"/>
        <end position="52"/>
    </location>
</feature>
<dbReference type="Pfam" id="PF01738">
    <property type="entry name" value="DLH"/>
    <property type="match status" value="1"/>
</dbReference>
<feature type="region of interest" description="Disordered" evidence="1">
    <location>
        <begin position="150"/>
        <end position="174"/>
    </location>
</feature>
<dbReference type="OrthoDB" id="1393670at2759"/>
<evidence type="ECO:0000313" key="4">
    <source>
        <dbReference type="Proteomes" id="UP000398389"/>
    </source>
</evidence>
<dbReference type="GeneID" id="43578947"/>
<dbReference type="PANTHER" id="PTHR17630">
    <property type="entry name" value="DIENELACTONE HYDROLASE"/>
    <property type="match status" value="1"/>
</dbReference>
<evidence type="ECO:0000256" key="1">
    <source>
        <dbReference type="SAM" id="MobiDB-lite"/>
    </source>
</evidence>
<dbReference type="Proteomes" id="UP000398389">
    <property type="component" value="Unassembled WGS sequence"/>
</dbReference>
<accession>A0A5E8AYB1</accession>
<organism evidence="3 4">
    <name type="scientific">Magnusiomyces paraingens</name>
    <dbReference type="NCBI Taxonomy" id="2606893"/>
    <lineage>
        <taxon>Eukaryota</taxon>
        <taxon>Fungi</taxon>
        <taxon>Dikarya</taxon>
        <taxon>Ascomycota</taxon>
        <taxon>Saccharomycotina</taxon>
        <taxon>Dipodascomycetes</taxon>
        <taxon>Dipodascales</taxon>
        <taxon>Dipodascaceae</taxon>
        <taxon>Magnusiomyces</taxon>
    </lineage>
</organism>
<name>A0A5E8AYB1_9ASCO</name>
<dbReference type="InterPro" id="IPR029058">
    <property type="entry name" value="AB_hydrolase_fold"/>
</dbReference>
<dbReference type="InterPro" id="IPR002925">
    <property type="entry name" value="Dienelactn_hydro"/>
</dbReference>
<feature type="region of interest" description="Disordered" evidence="1">
    <location>
        <begin position="1"/>
        <end position="62"/>
    </location>
</feature>
<feature type="compositionally biased region" description="Acidic residues" evidence="1">
    <location>
        <begin position="13"/>
        <end position="23"/>
    </location>
</feature>
<keyword evidence="4" id="KW-1185">Reference proteome</keyword>
<dbReference type="RefSeq" id="XP_031850738.1">
    <property type="nucleotide sequence ID" value="XM_031994847.1"/>
</dbReference>
<evidence type="ECO:0000313" key="3">
    <source>
        <dbReference type="EMBL" id="VVT43738.1"/>
    </source>
</evidence>